<proteinExistence type="predicted"/>
<gene>
    <name evidence="1" type="ORF">G6F64_007374</name>
</gene>
<evidence type="ECO:0000313" key="1">
    <source>
        <dbReference type="EMBL" id="KAG1306722.1"/>
    </source>
</evidence>
<dbReference type="OrthoDB" id="2222863at2759"/>
<evidence type="ECO:0000313" key="2">
    <source>
        <dbReference type="Proteomes" id="UP000716291"/>
    </source>
</evidence>
<keyword evidence="2" id="KW-1185">Reference proteome</keyword>
<protein>
    <submittedName>
        <fullName evidence="1">Uncharacterized protein</fullName>
    </submittedName>
</protein>
<organism evidence="1 2">
    <name type="scientific">Rhizopus oryzae</name>
    <name type="common">Mucormycosis agent</name>
    <name type="synonym">Rhizopus arrhizus var. delemar</name>
    <dbReference type="NCBI Taxonomy" id="64495"/>
    <lineage>
        <taxon>Eukaryota</taxon>
        <taxon>Fungi</taxon>
        <taxon>Fungi incertae sedis</taxon>
        <taxon>Mucoromycota</taxon>
        <taxon>Mucoromycotina</taxon>
        <taxon>Mucoromycetes</taxon>
        <taxon>Mucorales</taxon>
        <taxon>Mucorineae</taxon>
        <taxon>Rhizopodaceae</taxon>
        <taxon>Rhizopus</taxon>
    </lineage>
</organism>
<comment type="caution">
    <text evidence="1">The sequence shown here is derived from an EMBL/GenBank/DDBJ whole genome shotgun (WGS) entry which is preliminary data.</text>
</comment>
<sequence>MTRRHLFQRLSRLFKDDKHKGSEKVEIDELPRLSTSSFSGQLTISTCDTSSFVEPPVKLGLADQVKLILGDAIEIADQEIEREQQQSIY</sequence>
<dbReference type="AlphaFoldDB" id="A0A9P6X713"/>
<accession>A0A9P6X713</accession>
<name>A0A9P6X713_RHIOR</name>
<reference evidence="1" key="1">
    <citation type="journal article" date="2020" name="Microb. Genom.">
        <title>Genetic diversity of clinical and environmental Mucorales isolates obtained from an investigation of mucormycosis cases among solid organ transplant recipients.</title>
        <authorList>
            <person name="Nguyen M.H."/>
            <person name="Kaul D."/>
            <person name="Muto C."/>
            <person name="Cheng S.J."/>
            <person name="Richter R.A."/>
            <person name="Bruno V.M."/>
            <person name="Liu G."/>
            <person name="Beyhan S."/>
            <person name="Sundermann A.J."/>
            <person name="Mounaud S."/>
            <person name="Pasculle A.W."/>
            <person name="Nierman W.C."/>
            <person name="Driscoll E."/>
            <person name="Cumbie R."/>
            <person name="Clancy C.J."/>
            <person name="Dupont C.L."/>
        </authorList>
    </citation>
    <scope>NUCLEOTIDE SEQUENCE</scope>
    <source>
        <strain evidence="1">GL11</strain>
    </source>
</reference>
<dbReference type="Proteomes" id="UP000716291">
    <property type="component" value="Unassembled WGS sequence"/>
</dbReference>
<dbReference type="EMBL" id="JAANQT010001078">
    <property type="protein sequence ID" value="KAG1306722.1"/>
    <property type="molecule type" value="Genomic_DNA"/>
</dbReference>